<accession>A0A2T0XMS4</accession>
<proteinExistence type="predicted"/>
<sequence>MNSEIFQSAQKHFNIFFMTGLAAFFLLSCNGDDSLSDAYGNFEAEEVVVSSRANGTIVQLNVNEGDVLDEGVLVGLVDTVLPRFEMEQLFASAKGVDARITQLQRSIDVQRERLAVLKKEYNRVTNLHKQQAIPTQKYDEVAGQYNVALREMEQVKSQRLVLESEKAMTQSRIDAAKEQLIRCRINTPVAGTILEKYAEQGEFTTAGKPLFKMAGLDELTLRVYVSGSQLDNVTIGQEVTVKFDKDTESEHQTRGVVSWIASSAEFTPKIIQTKEERVDLVYAVKVRVPNPDGKMKIGMPGEIIF</sequence>
<dbReference type="AlphaFoldDB" id="A0A2T0XMS4"/>
<dbReference type="Proteomes" id="UP000252733">
    <property type="component" value="Unassembled WGS sequence"/>
</dbReference>
<dbReference type="GO" id="GO:0015562">
    <property type="term" value="F:efflux transmembrane transporter activity"/>
    <property type="evidence" value="ECO:0007669"/>
    <property type="project" value="TreeGrafter"/>
</dbReference>
<dbReference type="RefSeq" id="WP_106152747.1">
    <property type="nucleotide sequence ID" value="NZ_PVTS01000006.1"/>
</dbReference>
<dbReference type="SUPFAM" id="SSF111369">
    <property type="entry name" value="HlyD-like secretion proteins"/>
    <property type="match status" value="1"/>
</dbReference>
<evidence type="ECO:0000313" key="4">
    <source>
        <dbReference type="Proteomes" id="UP000252733"/>
    </source>
</evidence>
<dbReference type="GO" id="GO:1990281">
    <property type="term" value="C:efflux pump complex"/>
    <property type="evidence" value="ECO:0007669"/>
    <property type="project" value="TreeGrafter"/>
</dbReference>
<feature type="domain" description="Multidrug resistance protein MdtA-like barrel-sandwich hybrid" evidence="2">
    <location>
        <begin position="46"/>
        <end position="210"/>
    </location>
</feature>
<dbReference type="Gene3D" id="2.40.50.100">
    <property type="match status" value="1"/>
</dbReference>
<dbReference type="PANTHER" id="PTHR30469">
    <property type="entry name" value="MULTIDRUG RESISTANCE PROTEIN MDTA"/>
    <property type="match status" value="1"/>
</dbReference>
<dbReference type="InterPro" id="IPR058625">
    <property type="entry name" value="MdtA-like_BSH"/>
</dbReference>
<dbReference type="Gene3D" id="1.10.287.470">
    <property type="entry name" value="Helix hairpin bin"/>
    <property type="match status" value="1"/>
</dbReference>
<protein>
    <submittedName>
        <fullName evidence="3">HlyD family secretion protein</fullName>
    </submittedName>
</protein>
<dbReference type="OrthoDB" id="9778236at2"/>
<evidence type="ECO:0000256" key="1">
    <source>
        <dbReference type="SAM" id="Coils"/>
    </source>
</evidence>
<dbReference type="Gene3D" id="2.40.30.170">
    <property type="match status" value="1"/>
</dbReference>
<comment type="caution">
    <text evidence="3">The sequence shown here is derived from an EMBL/GenBank/DDBJ whole genome shotgun (WGS) entry which is preliminary data.</text>
</comment>
<evidence type="ECO:0000313" key="3">
    <source>
        <dbReference type="EMBL" id="RCW38298.1"/>
    </source>
</evidence>
<dbReference type="STRING" id="1168289.GCA_000259075_00102"/>
<dbReference type="Pfam" id="PF25917">
    <property type="entry name" value="BSH_RND"/>
    <property type="match status" value="1"/>
</dbReference>
<name>A0A2T0XMS4_9BACT</name>
<reference evidence="3 4" key="1">
    <citation type="submission" date="2018-07" db="EMBL/GenBank/DDBJ databases">
        <title>Freshwater and sediment microbial communities from various areas in North America, analyzing microbe dynamics in response to fracking.</title>
        <authorList>
            <person name="Lamendella R."/>
        </authorList>
    </citation>
    <scope>NUCLEOTIDE SEQUENCE [LARGE SCALE GENOMIC DNA]</scope>
    <source>
        <strain evidence="3 4">160A</strain>
    </source>
</reference>
<feature type="coiled-coil region" evidence="1">
    <location>
        <begin position="100"/>
        <end position="127"/>
    </location>
</feature>
<dbReference type="EMBL" id="QPIZ01000004">
    <property type="protein sequence ID" value="RCW38298.1"/>
    <property type="molecule type" value="Genomic_DNA"/>
</dbReference>
<keyword evidence="4" id="KW-1185">Reference proteome</keyword>
<organism evidence="3 4">
    <name type="scientific">Marinilabilia salmonicolor</name>
    <dbReference type="NCBI Taxonomy" id="989"/>
    <lineage>
        <taxon>Bacteria</taxon>
        <taxon>Pseudomonadati</taxon>
        <taxon>Bacteroidota</taxon>
        <taxon>Bacteroidia</taxon>
        <taxon>Marinilabiliales</taxon>
        <taxon>Marinilabiliaceae</taxon>
        <taxon>Marinilabilia</taxon>
    </lineage>
</organism>
<gene>
    <name evidence="3" type="ORF">DFO77_10455</name>
</gene>
<keyword evidence="1" id="KW-0175">Coiled coil</keyword>
<dbReference type="PANTHER" id="PTHR30469:SF15">
    <property type="entry name" value="HLYD FAMILY OF SECRETION PROTEINS"/>
    <property type="match status" value="1"/>
</dbReference>
<evidence type="ECO:0000259" key="2">
    <source>
        <dbReference type="Pfam" id="PF25917"/>
    </source>
</evidence>